<gene>
    <name evidence="1" type="ORF">SMRZ_LOCUS21523</name>
</gene>
<dbReference type="AlphaFoldDB" id="A0A183MZP8"/>
<dbReference type="Proteomes" id="UP000277204">
    <property type="component" value="Unassembled WGS sequence"/>
</dbReference>
<name>A0A183MZP8_9TREM</name>
<accession>A0A183MZP8</accession>
<reference evidence="1 2" key="1">
    <citation type="submission" date="2018-11" db="EMBL/GenBank/DDBJ databases">
        <authorList>
            <consortium name="Pathogen Informatics"/>
        </authorList>
    </citation>
    <scope>NUCLEOTIDE SEQUENCE [LARGE SCALE GENOMIC DNA]</scope>
    <source>
        <strain evidence="1 2">Zambia</strain>
    </source>
</reference>
<protein>
    <submittedName>
        <fullName evidence="1">Uncharacterized protein</fullName>
    </submittedName>
</protein>
<evidence type="ECO:0000313" key="2">
    <source>
        <dbReference type="Proteomes" id="UP000277204"/>
    </source>
</evidence>
<dbReference type="EMBL" id="UZAI01018742">
    <property type="protein sequence ID" value="VDP39845.1"/>
    <property type="molecule type" value="Genomic_DNA"/>
</dbReference>
<organism evidence="1 2">
    <name type="scientific">Schistosoma margrebowiei</name>
    <dbReference type="NCBI Taxonomy" id="48269"/>
    <lineage>
        <taxon>Eukaryota</taxon>
        <taxon>Metazoa</taxon>
        <taxon>Spiralia</taxon>
        <taxon>Lophotrochozoa</taxon>
        <taxon>Platyhelminthes</taxon>
        <taxon>Trematoda</taxon>
        <taxon>Digenea</taxon>
        <taxon>Strigeidida</taxon>
        <taxon>Schistosomatoidea</taxon>
        <taxon>Schistosomatidae</taxon>
        <taxon>Schistosoma</taxon>
    </lineage>
</organism>
<keyword evidence="2" id="KW-1185">Reference proteome</keyword>
<evidence type="ECO:0000313" key="1">
    <source>
        <dbReference type="EMBL" id="VDP39845.1"/>
    </source>
</evidence>
<proteinExistence type="predicted"/>
<sequence length="52" mass="6142">MFHWDEQENYLLVHSVLVLQLLILLMTDETMVVLQVTMFPNEEVNPSVGYFD</sequence>